<proteinExistence type="predicted"/>
<organism evidence="1 2">
    <name type="scientific">Acinetobacter pseudolwoffii</name>
    <dbReference type="NCBI Taxonomy" id="2053287"/>
    <lineage>
        <taxon>Bacteria</taxon>
        <taxon>Pseudomonadati</taxon>
        <taxon>Pseudomonadota</taxon>
        <taxon>Gammaproteobacteria</taxon>
        <taxon>Moraxellales</taxon>
        <taxon>Moraxellaceae</taxon>
        <taxon>Acinetobacter</taxon>
    </lineage>
</organism>
<dbReference type="AlphaFoldDB" id="A0A2H9YRB3"/>
<dbReference type="Proteomes" id="UP000243446">
    <property type="component" value="Unassembled WGS sequence"/>
</dbReference>
<comment type="caution">
    <text evidence="1">The sequence shown here is derived from an EMBL/GenBank/DDBJ whole genome shotgun (WGS) entry which is preliminary data.</text>
</comment>
<evidence type="ECO:0000313" key="1">
    <source>
        <dbReference type="EMBL" id="PJO75196.1"/>
    </source>
</evidence>
<dbReference type="Pfam" id="PF20228">
    <property type="entry name" value="DUF6587"/>
    <property type="match status" value="1"/>
</dbReference>
<gene>
    <name evidence="1" type="ORF">CWI32_10150</name>
</gene>
<dbReference type="GeneID" id="97178312"/>
<dbReference type="EMBL" id="PHRG01000004">
    <property type="protein sequence ID" value="PJO75196.1"/>
    <property type="molecule type" value="Genomic_DNA"/>
</dbReference>
<reference evidence="1 2" key="1">
    <citation type="submission" date="2017-11" db="EMBL/GenBank/DDBJ databases">
        <title>Revising the taxonomy of the Acinetobacter lwoffii group: the description of Acinetobacter pseudolwoffii sp. nov. and emended description of Acinetobacter lwoffii.</title>
        <authorList>
            <person name="Nemec A."/>
            <person name="Radolfova-Krizova L."/>
        </authorList>
    </citation>
    <scope>NUCLEOTIDE SEQUENCE [LARGE SCALE GENOMIC DNA]</scope>
    <source>
        <strain evidence="1 2">ANC 5044</strain>
    </source>
</reference>
<protein>
    <submittedName>
        <fullName evidence="1">Uncharacterized protein</fullName>
    </submittedName>
</protein>
<dbReference type="InterPro" id="IPR046494">
    <property type="entry name" value="DUF6587"/>
</dbReference>
<sequence>MIEILIVAALVLWSALVVFKKVFPNTSNSVFQKLSDACAAKGWKRLAKWLQPGMAAGCGGNCACPVSEKSSEEKPAQQAVKWK</sequence>
<dbReference type="RefSeq" id="WP_100535235.1">
    <property type="nucleotide sequence ID" value="NZ_CBDBYO010000001.1"/>
</dbReference>
<accession>A0A2H9YRB3</accession>
<evidence type="ECO:0000313" key="2">
    <source>
        <dbReference type="Proteomes" id="UP000243446"/>
    </source>
</evidence>
<name>A0A2H9YRB3_9GAMM</name>